<evidence type="ECO:0000313" key="1">
    <source>
        <dbReference type="EMBL" id="MBA4618304.1"/>
    </source>
</evidence>
<accession>A0A7C9CLC3</accession>
<organism evidence="1">
    <name type="scientific">Opuntia streptacantha</name>
    <name type="common">Prickly pear cactus</name>
    <name type="synonym">Opuntia cardona</name>
    <dbReference type="NCBI Taxonomy" id="393608"/>
    <lineage>
        <taxon>Eukaryota</taxon>
        <taxon>Viridiplantae</taxon>
        <taxon>Streptophyta</taxon>
        <taxon>Embryophyta</taxon>
        <taxon>Tracheophyta</taxon>
        <taxon>Spermatophyta</taxon>
        <taxon>Magnoliopsida</taxon>
        <taxon>eudicotyledons</taxon>
        <taxon>Gunneridae</taxon>
        <taxon>Pentapetalae</taxon>
        <taxon>Caryophyllales</taxon>
        <taxon>Cactineae</taxon>
        <taxon>Cactaceae</taxon>
        <taxon>Opuntioideae</taxon>
        <taxon>Opuntia</taxon>
    </lineage>
</organism>
<dbReference type="EMBL" id="GISG01020045">
    <property type="protein sequence ID" value="MBA4618304.1"/>
    <property type="molecule type" value="Transcribed_RNA"/>
</dbReference>
<protein>
    <submittedName>
        <fullName evidence="1">Uncharacterized protein</fullName>
    </submittedName>
</protein>
<reference evidence="1" key="1">
    <citation type="journal article" date="2013" name="J. Plant Res.">
        <title>Effect of fungi and light on seed germination of three Opuntia species from semiarid lands of central Mexico.</title>
        <authorList>
            <person name="Delgado-Sanchez P."/>
            <person name="Jimenez-Bremont J.F."/>
            <person name="Guerrero-Gonzalez Mde L."/>
            <person name="Flores J."/>
        </authorList>
    </citation>
    <scope>NUCLEOTIDE SEQUENCE</scope>
    <source>
        <tissue evidence="1">Cladode</tissue>
    </source>
</reference>
<sequence length="116" mass="13003">MIQTSSVGGVKRVPLLMGSGVGNPSFPLWTFSSPLFVLRWEMELECFFGMTSGAAINHSKLTSQTSLDWLHQRRLRFKRFCLGMGVSISGTSLLLEAQMIGKRKAFLICFLFLQIL</sequence>
<dbReference type="AlphaFoldDB" id="A0A7C9CLC3"/>
<name>A0A7C9CLC3_OPUST</name>
<reference evidence="1" key="2">
    <citation type="submission" date="2020-07" db="EMBL/GenBank/DDBJ databases">
        <authorList>
            <person name="Vera ALvarez R."/>
            <person name="Arias-Moreno D.M."/>
            <person name="Jimenez-Jacinto V."/>
            <person name="Jimenez-Bremont J.F."/>
            <person name="Swaminathan K."/>
            <person name="Moose S.P."/>
            <person name="Guerrero-Gonzalez M.L."/>
            <person name="Marino-Ramirez L."/>
            <person name="Landsman D."/>
            <person name="Rodriguez-Kessler M."/>
            <person name="Delgado-Sanchez P."/>
        </authorList>
    </citation>
    <scope>NUCLEOTIDE SEQUENCE</scope>
    <source>
        <tissue evidence="1">Cladode</tissue>
    </source>
</reference>
<proteinExistence type="predicted"/>